<organism evidence="2 3">
    <name type="scientific">Crepidotus variabilis</name>
    <dbReference type="NCBI Taxonomy" id="179855"/>
    <lineage>
        <taxon>Eukaryota</taxon>
        <taxon>Fungi</taxon>
        <taxon>Dikarya</taxon>
        <taxon>Basidiomycota</taxon>
        <taxon>Agaricomycotina</taxon>
        <taxon>Agaricomycetes</taxon>
        <taxon>Agaricomycetidae</taxon>
        <taxon>Agaricales</taxon>
        <taxon>Agaricineae</taxon>
        <taxon>Crepidotaceae</taxon>
        <taxon>Crepidotus</taxon>
    </lineage>
</organism>
<feature type="compositionally biased region" description="Low complexity" evidence="1">
    <location>
        <begin position="124"/>
        <end position="140"/>
    </location>
</feature>
<accession>A0A9P6E8T4</accession>
<sequence>MPLTSIVYPAPPPTNNTLDPEQRTRLLRSTRKLEAVLGATPHLVDPECDRDGDAAVFPSPSAKQHSAHSRSHLNPNHHAHRLYASPSASSSVSSVDSSAEQDYVFVKGGPGAHSAPYQVVPLHSRSSSPGSSRSASPANSFHREMSILGKKNAQGLAMPMTVAVDIPLSSEKKKAKAGPQALAQPMLLRLRALPTDSRHTPNSSISSTFSSNSATSSTTQSTVRTARPAIPTFPSQDSLALPAQSSSSRREGKVDSVLGPLSPLIASLTLAGDDGPPRSPTTPTAAYHSRSMSMTTPSRTPILSDKDKRRKMAKLQRTLGENIPVELVFKSIAPASAAPTTKPSKSSSRPTRVIRRSSLSAVPFFGANPNPVASTSNGSRPLPVPPTSHYQRTTPHKLTKSLFEGGIGVGSTLPVAEVPIPPSAPHPASENAHTSTSQSTSKHRKPRPRSLTLGTSSAFVRANQKLAQREVQEATGRGFGTTSLDSGSRPLGSGVPFARLEKTQQQPRGLGLVPPFDTIGMGSSGRKEKERKQKKEEKKGRKSGEDKRPEAREHDQDWEGRRKEKEWSGEWNVKDMEVVARQLRNLKV</sequence>
<feature type="compositionally biased region" description="Polar residues" evidence="1">
    <location>
        <begin position="431"/>
        <end position="440"/>
    </location>
</feature>
<dbReference type="EMBL" id="MU157899">
    <property type="protein sequence ID" value="KAF9524439.1"/>
    <property type="molecule type" value="Genomic_DNA"/>
</dbReference>
<reference evidence="2" key="1">
    <citation type="submission" date="2020-11" db="EMBL/GenBank/DDBJ databases">
        <authorList>
            <consortium name="DOE Joint Genome Institute"/>
            <person name="Ahrendt S."/>
            <person name="Riley R."/>
            <person name="Andreopoulos W."/>
            <person name="Labutti K."/>
            <person name="Pangilinan J."/>
            <person name="Ruiz-Duenas F.J."/>
            <person name="Barrasa J.M."/>
            <person name="Sanchez-Garcia M."/>
            <person name="Camarero S."/>
            <person name="Miyauchi S."/>
            <person name="Serrano A."/>
            <person name="Linde D."/>
            <person name="Babiker R."/>
            <person name="Drula E."/>
            <person name="Ayuso-Fernandez I."/>
            <person name="Pacheco R."/>
            <person name="Padilla G."/>
            <person name="Ferreira P."/>
            <person name="Barriuso J."/>
            <person name="Kellner H."/>
            <person name="Castanera R."/>
            <person name="Alfaro M."/>
            <person name="Ramirez L."/>
            <person name="Pisabarro A.G."/>
            <person name="Kuo A."/>
            <person name="Tritt A."/>
            <person name="Lipzen A."/>
            <person name="He G."/>
            <person name="Yan M."/>
            <person name="Ng V."/>
            <person name="Cullen D."/>
            <person name="Martin F."/>
            <person name="Rosso M.-N."/>
            <person name="Henrissat B."/>
            <person name="Hibbett D."/>
            <person name="Martinez A.T."/>
            <person name="Grigoriev I.V."/>
        </authorList>
    </citation>
    <scope>NUCLEOTIDE SEQUENCE</scope>
    <source>
        <strain evidence="2">CBS 506.95</strain>
    </source>
</reference>
<dbReference type="Proteomes" id="UP000807306">
    <property type="component" value="Unassembled WGS sequence"/>
</dbReference>
<dbReference type="OrthoDB" id="3215907at2759"/>
<dbReference type="AlphaFoldDB" id="A0A9P6E8T4"/>
<feature type="compositionally biased region" description="Low complexity" evidence="1">
    <location>
        <begin position="289"/>
        <end position="301"/>
    </location>
</feature>
<feature type="region of interest" description="Disordered" evidence="1">
    <location>
        <begin position="47"/>
        <end position="74"/>
    </location>
</feature>
<comment type="caution">
    <text evidence="2">The sequence shown here is derived from an EMBL/GenBank/DDBJ whole genome shotgun (WGS) entry which is preliminary data.</text>
</comment>
<keyword evidence="3" id="KW-1185">Reference proteome</keyword>
<evidence type="ECO:0000313" key="3">
    <source>
        <dbReference type="Proteomes" id="UP000807306"/>
    </source>
</evidence>
<evidence type="ECO:0000256" key="1">
    <source>
        <dbReference type="SAM" id="MobiDB-lite"/>
    </source>
</evidence>
<evidence type="ECO:0000313" key="2">
    <source>
        <dbReference type="EMBL" id="KAF9524439.1"/>
    </source>
</evidence>
<feature type="compositionally biased region" description="Polar residues" evidence="1">
    <location>
        <begin position="233"/>
        <end position="247"/>
    </location>
</feature>
<feature type="region of interest" description="Disordered" evidence="1">
    <location>
        <begin position="413"/>
        <end position="573"/>
    </location>
</feature>
<feature type="compositionally biased region" description="Basic and acidic residues" evidence="1">
    <location>
        <begin position="525"/>
        <end position="573"/>
    </location>
</feature>
<protein>
    <submittedName>
        <fullName evidence="2">Uncharacterized protein</fullName>
    </submittedName>
</protein>
<proteinExistence type="predicted"/>
<name>A0A9P6E8T4_9AGAR</name>
<feature type="region of interest" description="Disordered" evidence="1">
    <location>
        <begin position="362"/>
        <end position="393"/>
    </location>
</feature>
<gene>
    <name evidence="2" type="ORF">CPB83DRAFT_613127</name>
</gene>
<feature type="compositionally biased region" description="Basic residues" evidence="1">
    <location>
        <begin position="65"/>
        <end position="74"/>
    </location>
</feature>
<feature type="compositionally biased region" description="Low complexity" evidence="1">
    <location>
        <begin position="203"/>
        <end position="225"/>
    </location>
</feature>
<feature type="region of interest" description="Disordered" evidence="1">
    <location>
        <begin position="196"/>
        <end position="303"/>
    </location>
</feature>
<feature type="region of interest" description="Disordered" evidence="1">
    <location>
        <begin position="121"/>
        <end position="140"/>
    </location>
</feature>
<feature type="region of interest" description="Disordered" evidence="1">
    <location>
        <begin position="1"/>
        <end position="22"/>
    </location>
</feature>